<name>F7BA71_ORNAN</name>
<evidence type="ECO:0000256" key="3">
    <source>
        <dbReference type="ARBA" id="ARBA00023315"/>
    </source>
</evidence>
<dbReference type="Pfam" id="PF00583">
    <property type="entry name" value="Acetyltransf_1"/>
    <property type="match status" value="1"/>
</dbReference>
<dbReference type="InterPro" id="IPR016181">
    <property type="entry name" value="Acyl_CoA_acyltransferase"/>
</dbReference>
<dbReference type="AlphaFoldDB" id="F7BA71"/>
<reference evidence="5" key="2">
    <citation type="submission" date="2025-08" db="UniProtKB">
        <authorList>
            <consortium name="Ensembl"/>
        </authorList>
    </citation>
    <scope>IDENTIFICATION</scope>
    <source>
        <strain evidence="5">Glennie</strain>
    </source>
</reference>
<dbReference type="Bgee" id="ENSOANG00000007647">
    <property type="expression patterns" value="Expressed in testis and 3 other cell types or tissues"/>
</dbReference>
<dbReference type="PANTHER" id="PTHR10545">
    <property type="entry name" value="DIAMINE N-ACETYLTRANSFERASE"/>
    <property type="match status" value="1"/>
</dbReference>
<dbReference type="CDD" id="cd04301">
    <property type="entry name" value="NAT_SF"/>
    <property type="match status" value="1"/>
</dbReference>
<dbReference type="Ensembl" id="ENSOANT00000012186.2">
    <property type="protein sequence ID" value="ENSOANP00000012184.2"/>
    <property type="gene ID" value="ENSOANG00000007647.3"/>
</dbReference>
<evidence type="ECO:0000256" key="2">
    <source>
        <dbReference type="ARBA" id="ARBA00022679"/>
    </source>
</evidence>
<dbReference type="Proteomes" id="UP000002279">
    <property type="component" value="Chromosome 6"/>
</dbReference>
<evidence type="ECO:0000259" key="4">
    <source>
        <dbReference type="PROSITE" id="PS51186"/>
    </source>
</evidence>
<proteinExistence type="inferred from homology"/>
<dbReference type="InterPro" id="IPR051016">
    <property type="entry name" value="Diverse_Substrate_AcTransf"/>
</dbReference>
<evidence type="ECO:0000313" key="5">
    <source>
        <dbReference type="Ensembl" id="ENSOANP00000012184.2"/>
    </source>
</evidence>
<dbReference type="GeneTree" id="ENSGT00950000183121"/>
<dbReference type="SUPFAM" id="SSF55729">
    <property type="entry name" value="Acyl-CoA N-acyltransferases (Nat)"/>
    <property type="match status" value="1"/>
</dbReference>
<gene>
    <name evidence="5" type="primary">SATL1</name>
</gene>
<dbReference type="InterPro" id="IPR000182">
    <property type="entry name" value="GNAT_dom"/>
</dbReference>
<protein>
    <recommendedName>
        <fullName evidence="4">N-acetyltransferase domain-containing protein</fullName>
    </recommendedName>
</protein>
<feature type="domain" description="N-acetyltransferase" evidence="4">
    <location>
        <begin position="1"/>
        <end position="101"/>
    </location>
</feature>
<dbReference type="Gene3D" id="3.40.630.30">
    <property type="match status" value="1"/>
</dbReference>
<comment type="similarity">
    <text evidence="1">Belongs to the acetyltransferase family.</text>
</comment>
<sequence length="113" mass="12949">MYYFTYDPWIGRVIFLEDFYVVKSYRGLGIGQELLKKLSQVATSFHCACMQFLVNVRNQKSVDYYVNCGGFDLSSDAGWHLFRLAKDDLSNLAIKESKKFPESCPKDLGQGQV</sequence>
<keyword evidence="3" id="KW-0012">Acyltransferase</keyword>
<keyword evidence="2" id="KW-0808">Transferase</keyword>
<dbReference type="InParanoid" id="F7BA71"/>
<reference evidence="5 6" key="1">
    <citation type="journal article" date="2008" name="Nature">
        <title>Genome analysis of the platypus reveals unique signatures of evolution.</title>
        <authorList>
            <person name="Warren W.C."/>
            <person name="Hillier L.W."/>
            <person name="Marshall Graves J.A."/>
            <person name="Birney E."/>
            <person name="Ponting C.P."/>
            <person name="Grutzner F."/>
            <person name="Belov K."/>
            <person name="Miller W."/>
            <person name="Clarke L."/>
            <person name="Chinwalla A.T."/>
            <person name="Yang S.P."/>
            <person name="Heger A."/>
            <person name="Locke D.P."/>
            <person name="Miethke P."/>
            <person name="Waters P.D."/>
            <person name="Veyrunes F."/>
            <person name="Fulton L."/>
            <person name="Fulton B."/>
            <person name="Graves T."/>
            <person name="Wallis J."/>
            <person name="Puente X.S."/>
            <person name="Lopez-Otin C."/>
            <person name="Ordonez G.R."/>
            <person name="Eichler E.E."/>
            <person name="Chen L."/>
            <person name="Cheng Z."/>
            <person name="Deakin J.E."/>
            <person name="Alsop A."/>
            <person name="Thompson K."/>
            <person name="Kirby P."/>
            <person name="Papenfuss A.T."/>
            <person name="Wakefield M.J."/>
            <person name="Olender T."/>
            <person name="Lancet D."/>
            <person name="Huttley G.A."/>
            <person name="Smit A.F."/>
            <person name="Pask A."/>
            <person name="Temple-Smith P."/>
            <person name="Batzer M.A."/>
            <person name="Walker J.A."/>
            <person name="Konkel M.K."/>
            <person name="Harris R.S."/>
            <person name="Whittington C.M."/>
            <person name="Wong E.S."/>
            <person name="Gemmell N.J."/>
            <person name="Buschiazzo E."/>
            <person name="Vargas Jentzsch I.M."/>
            <person name="Merkel A."/>
            <person name="Schmitz J."/>
            <person name="Zemann A."/>
            <person name="Churakov G."/>
            <person name="Kriegs J.O."/>
            <person name="Brosius J."/>
            <person name="Murchison E.P."/>
            <person name="Sachidanandam R."/>
            <person name="Smith C."/>
            <person name="Hannon G.J."/>
            <person name="Tsend-Ayush E."/>
            <person name="McMillan D."/>
            <person name="Attenborough R."/>
            <person name="Rens W."/>
            <person name="Ferguson-Smith M."/>
            <person name="Lefevre C.M."/>
            <person name="Sharp J.A."/>
            <person name="Nicholas K.R."/>
            <person name="Ray D.A."/>
            <person name="Kube M."/>
            <person name="Reinhardt R."/>
            <person name="Pringle T.H."/>
            <person name="Taylor J."/>
            <person name="Jones R.C."/>
            <person name="Nixon B."/>
            <person name="Dacheux J.L."/>
            <person name="Niwa H."/>
            <person name="Sekita Y."/>
            <person name="Huang X."/>
            <person name="Stark A."/>
            <person name="Kheradpour P."/>
            <person name="Kellis M."/>
            <person name="Flicek P."/>
            <person name="Chen Y."/>
            <person name="Webber C."/>
            <person name="Hardison R."/>
            <person name="Nelson J."/>
            <person name="Hallsworth-Pepin K."/>
            <person name="Delehaunty K."/>
            <person name="Markovic C."/>
            <person name="Minx P."/>
            <person name="Feng Y."/>
            <person name="Kremitzki C."/>
            <person name="Mitreva M."/>
            <person name="Glasscock J."/>
            <person name="Wylie T."/>
            <person name="Wohldmann P."/>
            <person name="Thiru P."/>
            <person name="Nhan M.N."/>
            <person name="Pohl C.S."/>
            <person name="Smith S.M."/>
            <person name="Hou S."/>
            <person name="Nefedov M."/>
            <person name="de Jong P.J."/>
            <person name="Renfree M.B."/>
            <person name="Mardis E.R."/>
            <person name="Wilson R.K."/>
        </authorList>
    </citation>
    <scope>NUCLEOTIDE SEQUENCE [LARGE SCALE GENOMIC DNA]</scope>
    <source>
        <strain evidence="5 6">Glennie</strain>
    </source>
</reference>
<evidence type="ECO:0000313" key="6">
    <source>
        <dbReference type="Proteomes" id="UP000002279"/>
    </source>
</evidence>
<reference evidence="5" key="3">
    <citation type="submission" date="2025-09" db="UniProtKB">
        <authorList>
            <consortium name="Ensembl"/>
        </authorList>
    </citation>
    <scope>IDENTIFICATION</scope>
    <source>
        <strain evidence="5">Glennie</strain>
    </source>
</reference>
<accession>F7BA71</accession>
<dbReference type="GO" id="GO:0016747">
    <property type="term" value="F:acyltransferase activity, transferring groups other than amino-acyl groups"/>
    <property type="evidence" value="ECO:0007669"/>
    <property type="project" value="InterPro"/>
</dbReference>
<keyword evidence="6" id="KW-1185">Reference proteome</keyword>
<dbReference type="PROSITE" id="PS51186">
    <property type="entry name" value="GNAT"/>
    <property type="match status" value="1"/>
</dbReference>
<dbReference type="OMA" id="APATHCS"/>
<evidence type="ECO:0000256" key="1">
    <source>
        <dbReference type="ARBA" id="ARBA00008694"/>
    </source>
</evidence>
<dbReference type="PANTHER" id="PTHR10545:SF63">
    <property type="entry name" value="SPERMIDINE_SPERMINE N(1)-ACETYLTRANSFERASE-LIKE PROTEIN 1"/>
    <property type="match status" value="1"/>
</dbReference>
<organism evidence="5 6">
    <name type="scientific">Ornithorhynchus anatinus</name>
    <name type="common">Duckbill platypus</name>
    <dbReference type="NCBI Taxonomy" id="9258"/>
    <lineage>
        <taxon>Eukaryota</taxon>
        <taxon>Metazoa</taxon>
        <taxon>Chordata</taxon>
        <taxon>Craniata</taxon>
        <taxon>Vertebrata</taxon>
        <taxon>Euteleostomi</taxon>
        <taxon>Mammalia</taxon>
        <taxon>Monotremata</taxon>
        <taxon>Ornithorhynchidae</taxon>
        <taxon>Ornithorhynchus</taxon>
    </lineage>
</organism>